<reference evidence="1 2" key="2">
    <citation type="submission" date="2018-03" db="EMBL/GenBank/DDBJ databases">
        <authorList>
            <person name="Keele B.F."/>
        </authorList>
    </citation>
    <scope>NUCLEOTIDE SEQUENCE [LARGE SCALE GENOMIC DNA]</scope>
    <source>
        <strain evidence="1 2">CCALA 016</strain>
    </source>
</reference>
<dbReference type="RefSeq" id="WP_106459003.1">
    <property type="nucleotide sequence ID" value="NZ_PXOH01000038.1"/>
</dbReference>
<gene>
    <name evidence="1" type="ORF">C7H19_21670</name>
</gene>
<sequence length="124" mass="14415">MSESNSISIRFADEFENNLYRLSKKYRNIRSDIEPIIQQIQTGNFLGDHIPKLGTDYLVYKVRVNNSNIQKGKRAGYRLIYQVESETSVLLLTIYSKSEKEDINVSEILNILNNFYNSEDNNSL</sequence>
<evidence type="ECO:0000313" key="2">
    <source>
        <dbReference type="Proteomes" id="UP000239001"/>
    </source>
</evidence>
<comment type="caution">
    <text evidence="1">The sequence shown here is derived from an EMBL/GenBank/DDBJ whole genome shotgun (WGS) entry which is preliminary data.</text>
</comment>
<keyword evidence="2" id="KW-1185">Reference proteome</keyword>
<name>A0A2T1LS48_9CHRO</name>
<dbReference type="EMBL" id="PXOH01000038">
    <property type="protein sequence ID" value="PSF32244.1"/>
    <property type="molecule type" value="Genomic_DNA"/>
</dbReference>
<protein>
    <submittedName>
        <fullName evidence="1">Addiction module antitoxin</fullName>
    </submittedName>
</protein>
<organism evidence="1 2">
    <name type="scientific">Aphanothece hegewaldii CCALA 016</name>
    <dbReference type="NCBI Taxonomy" id="2107694"/>
    <lineage>
        <taxon>Bacteria</taxon>
        <taxon>Bacillati</taxon>
        <taxon>Cyanobacteriota</taxon>
        <taxon>Cyanophyceae</taxon>
        <taxon>Oscillatoriophycideae</taxon>
        <taxon>Chroococcales</taxon>
        <taxon>Aphanothecaceae</taxon>
        <taxon>Aphanothece</taxon>
    </lineage>
</organism>
<dbReference type="Pfam" id="PF05016">
    <property type="entry name" value="ParE_toxin"/>
    <property type="match status" value="1"/>
</dbReference>
<proteinExistence type="predicted"/>
<reference evidence="1 2" key="1">
    <citation type="submission" date="2018-03" db="EMBL/GenBank/DDBJ databases">
        <title>The ancient ancestry and fast evolution of plastids.</title>
        <authorList>
            <person name="Moore K.R."/>
            <person name="Magnabosco C."/>
            <person name="Momper L."/>
            <person name="Gold D.A."/>
            <person name="Bosak T."/>
            <person name="Fournier G.P."/>
        </authorList>
    </citation>
    <scope>NUCLEOTIDE SEQUENCE [LARGE SCALE GENOMIC DNA]</scope>
    <source>
        <strain evidence="1 2">CCALA 016</strain>
    </source>
</reference>
<accession>A0A2T1LS48</accession>
<dbReference type="Proteomes" id="UP000239001">
    <property type="component" value="Unassembled WGS sequence"/>
</dbReference>
<evidence type="ECO:0000313" key="1">
    <source>
        <dbReference type="EMBL" id="PSF32244.1"/>
    </source>
</evidence>
<dbReference type="AlphaFoldDB" id="A0A2T1LS48"/>
<dbReference type="OrthoDB" id="197283at2"/>
<dbReference type="InterPro" id="IPR007712">
    <property type="entry name" value="RelE/ParE_toxin"/>
</dbReference>